<proteinExistence type="predicted"/>
<dbReference type="Pfam" id="PF00302">
    <property type="entry name" value="CAT"/>
    <property type="match status" value="1"/>
</dbReference>
<dbReference type="Proteomes" id="UP000216752">
    <property type="component" value="Chromosome"/>
</dbReference>
<dbReference type="SMART" id="SM01059">
    <property type="entry name" value="CAT"/>
    <property type="match status" value="1"/>
</dbReference>
<reference evidence="1" key="1">
    <citation type="submission" date="2024-05" db="EMBL/GenBank/DDBJ databases">
        <title>Isolation and characterization of Sporomusa carbonis sp. nov., a carboxydotrophic hydrogenogen in the genus of Sporomusa isolated from a charcoal burning pile.</title>
        <authorList>
            <person name="Boeer T."/>
            <person name="Rosenbaum F."/>
            <person name="Eysell L."/>
            <person name="Mueller V."/>
            <person name="Daniel R."/>
            <person name="Poehlein A."/>
        </authorList>
    </citation>
    <scope>NUCLEOTIDE SEQUENCE [LARGE SCALE GENOMIC DNA]</scope>
    <source>
        <strain evidence="1">DSM 10669</strain>
    </source>
</reference>
<organism evidence="1 2">
    <name type="scientific">Sporomusa silvacetica DSM 10669</name>
    <dbReference type="NCBI Taxonomy" id="1123289"/>
    <lineage>
        <taxon>Bacteria</taxon>
        <taxon>Bacillati</taxon>
        <taxon>Bacillota</taxon>
        <taxon>Negativicutes</taxon>
        <taxon>Selenomonadales</taxon>
        <taxon>Sporomusaceae</taxon>
        <taxon>Sporomusa</taxon>
    </lineage>
</organism>
<dbReference type="PIRSF" id="PIRSF000440">
    <property type="entry name" value="CAT"/>
    <property type="match status" value="1"/>
</dbReference>
<dbReference type="EMBL" id="CP155573">
    <property type="protein sequence ID" value="XFO69229.1"/>
    <property type="molecule type" value="Genomic_DNA"/>
</dbReference>
<evidence type="ECO:0000313" key="2">
    <source>
        <dbReference type="Proteomes" id="UP000216752"/>
    </source>
</evidence>
<dbReference type="PANTHER" id="PTHR38474:SF1">
    <property type="entry name" value="SLR0299 PROTEIN"/>
    <property type="match status" value="1"/>
</dbReference>
<protein>
    <submittedName>
        <fullName evidence="1">Chloramphenicol acetyltransferase</fullName>
        <ecNumber evidence="1">2.3.1.28</ecNumber>
    </submittedName>
</protein>
<dbReference type="Gene3D" id="3.30.559.10">
    <property type="entry name" value="Chloramphenicol acetyltransferase-like domain"/>
    <property type="match status" value="1"/>
</dbReference>
<accession>A0ABZ3IU81</accession>
<gene>
    <name evidence="1" type="primary">cat</name>
    <name evidence="1" type="ORF">SPSIL_054610</name>
</gene>
<dbReference type="EC" id="2.3.1.28" evidence="1"/>
<evidence type="ECO:0000313" key="1">
    <source>
        <dbReference type="EMBL" id="XFO69229.1"/>
    </source>
</evidence>
<dbReference type="PANTHER" id="PTHR38474">
    <property type="entry name" value="SLR0299 PROTEIN"/>
    <property type="match status" value="1"/>
</dbReference>
<dbReference type="InterPro" id="IPR023213">
    <property type="entry name" value="CAT-like_dom_sf"/>
</dbReference>
<keyword evidence="1" id="KW-0808">Transferase</keyword>
<keyword evidence="2" id="KW-1185">Reference proteome</keyword>
<dbReference type="SUPFAM" id="SSF52777">
    <property type="entry name" value="CoA-dependent acyltransferases"/>
    <property type="match status" value="1"/>
</dbReference>
<name>A0ABZ3IU81_9FIRM</name>
<dbReference type="GO" id="GO:0008811">
    <property type="term" value="F:chloramphenicol O-acetyltransferase activity"/>
    <property type="evidence" value="ECO:0007669"/>
    <property type="project" value="UniProtKB-EC"/>
</dbReference>
<keyword evidence="1" id="KW-0012">Acyltransferase</keyword>
<dbReference type="InterPro" id="IPR001707">
    <property type="entry name" value="Cmp_AcTrfase"/>
</dbReference>
<sequence>MIGGRILKYIDLDNWKRKEHFNFFRRMDYPQYNICANIDITKFLSFVRAKKISFNYAMIYASTHIANEVINFRYRIRENRVILHDKLHPSFTYLKADEDDLFKFVTAEMNDDIFSFTEYAERKAENQNDYFNLTDVAGRDDLIYITCIPWVSFTHLSHTISLNKNDSVPRISWGKYFSDNNKVLLPFSVQVHHAFVDGIHVGIYFSKLQNYIDNQIIK</sequence>